<dbReference type="AlphaFoldDB" id="A0A0J7YLJ6"/>
<proteinExistence type="predicted"/>
<dbReference type="EMBL" id="KQ128168">
    <property type="protein sequence ID" value="KMS64564.1"/>
    <property type="molecule type" value="Genomic_DNA"/>
</dbReference>
<protein>
    <submittedName>
        <fullName evidence="1">Uncharacterized protein</fullName>
    </submittedName>
</protein>
<evidence type="ECO:0000313" key="1">
    <source>
        <dbReference type="EMBL" id="KMS64564.1"/>
    </source>
</evidence>
<name>A0A0J7YLJ6_BETVV</name>
<gene>
    <name evidence="1" type="ORF">BVRB_019010</name>
</gene>
<evidence type="ECO:0000313" key="2">
    <source>
        <dbReference type="Proteomes" id="UP000035740"/>
    </source>
</evidence>
<reference evidence="1 2" key="1">
    <citation type="journal article" date="2014" name="Nature">
        <title>The genome of the recently domesticated crop plant sugar beet (Beta vulgaris).</title>
        <authorList>
            <person name="Dohm J.C."/>
            <person name="Minoche A.E."/>
            <person name="Holtgrawe D."/>
            <person name="Capella-Gutierrez S."/>
            <person name="Zakrzewski F."/>
            <person name="Tafer H."/>
            <person name="Rupp O."/>
            <person name="Sorensen T.R."/>
            <person name="Stracke R."/>
            <person name="Reinhardt R."/>
            <person name="Goesmann A."/>
            <person name="Kraft T."/>
            <person name="Schulz B."/>
            <person name="Stadler P.F."/>
            <person name="Schmidt T."/>
            <person name="Gabaldon T."/>
            <person name="Lehrach H."/>
            <person name="Weisshaar B."/>
            <person name="Himmelbauer H."/>
        </authorList>
    </citation>
    <scope>NUCLEOTIDE SEQUENCE [LARGE SCALE GENOMIC DNA]</scope>
    <source>
        <tissue evidence="1">Taproot</tissue>
    </source>
</reference>
<dbReference type="Proteomes" id="UP000035740">
    <property type="component" value="Unassembled WGS sequence"/>
</dbReference>
<keyword evidence="2" id="KW-1185">Reference proteome</keyword>
<feature type="non-terminal residue" evidence="1">
    <location>
        <position position="1"/>
    </location>
</feature>
<organism evidence="1 2">
    <name type="scientific">Beta vulgaris subsp. vulgaris</name>
    <name type="common">Beet</name>
    <dbReference type="NCBI Taxonomy" id="3555"/>
    <lineage>
        <taxon>Eukaryota</taxon>
        <taxon>Viridiplantae</taxon>
        <taxon>Streptophyta</taxon>
        <taxon>Embryophyta</taxon>
        <taxon>Tracheophyta</taxon>
        <taxon>Spermatophyta</taxon>
        <taxon>Magnoliopsida</taxon>
        <taxon>eudicotyledons</taxon>
        <taxon>Gunneridae</taxon>
        <taxon>Pentapetalae</taxon>
        <taxon>Caryophyllales</taxon>
        <taxon>Chenopodiaceae</taxon>
        <taxon>Betoideae</taxon>
        <taxon>Beta</taxon>
    </lineage>
</organism>
<sequence>DHRHGATLLLSNVKSSISTIVSL</sequence>
<accession>A0A0J7YLJ6</accession>
<dbReference type="Gramene" id="KMS64564">
    <property type="protein sequence ID" value="KMS64564"/>
    <property type="gene ID" value="BVRB_019010"/>
</dbReference>